<evidence type="ECO:0000313" key="3">
    <source>
        <dbReference type="EMBL" id="KAK5165550.1"/>
    </source>
</evidence>
<dbReference type="InterPro" id="IPR039540">
    <property type="entry name" value="UBL3-like_ubiquitin_dom"/>
</dbReference>
<feature type="region of interest" description="Disordered" evidence="1">
    <location>
        <begin position="1"/>
        <end position="102"/>
    </location>
</feature>
<gene>
    <name evidence="3" type="ORF">LTR77_009079</name>
</gene>
<feature type="compositionally biased region" description="Low complexity" evidence="1">
    <location>
        <begin position="67"/>
        <end position="78"/>
    </location>
</feature>
<feature type="region of interest" description="Disordered" evidence="1">
    <location>
        <begin position="212"/>
        <end position="235"/>
    </location>
</feature>
<dbReference type="PANTHER" id="PTHR13169">
    <property type="entry name" value="UBIQUITIN-LIKE PROTEIN 3 HCG-1 PROTEIN"/>
    <property type="match status" value="1"/>
</dbReference>
<accession>A0AAV9NZW3</accession>
<organism evidence="3 4">
    <name type="scientific">Saxophila tyrrhenica</name>
    <dbReference type="NCBI Taxonomy" id="1690608"/>
    <lineage>
        <taxon>Eukaryota</taxon>
        <taxon>Fungi</taxon>
        <taxon>Dikarya</taxon>
        <taxon>Ascomycota</taxon>
        <taxon>Pezizomycotina</taxon>
        <taxon>Dothideomycetes</taxon>
        <taxon>Dothideomycetidae</taxon>
        <taxon>Mycosphaerellales</taxon>
        <taxon>Extremaceae</taxon>
        <taxon>Saxophila</taxon>
    </lineage>
</organism>
<sequence>MATPAPQGADASTSAAADTPKAQDGVEMSTLQSPSAPSAEADAQPAQQTPHPQPTSETHDTTAGAEQLQPTPSLQPPLARSQTEALGPATESPIAAPPADRGPTLSITLMLTSGARHPYKIDEKYLRNRKVEIPSSGSFDPRDISGYKLKELIWTDWRTEWEPRPASPSSIRLIILGRFVEDKSALKDFPFKLDQTNVLHMTIKPADFLDDEETAGKGTGKGHSIRGRDDGEGGAGCRCVIL</sequence>
<dbReference type="RefSeq" id="XP_064655634.1">
    <property type="nucleotide sequence ID" value="XM_064806308.1"/>
</dbReference>
<protein>
    <recommendedName>
        <fullName evidence="2">UBL3-like ubiquitin domain-containing protein</fullName>
    </recommendedName>
</protein>
<name>A0AAV9NZW3_9PEZI</name>
<reference evidence="3 4" key="1">
    <citation type="submission" date="2023-08" db="EMBL/GenBank/DDBJ databases">
        <title>Black Yeasts Isolated from many extreme environments.</title>
        <authorList>
            <person name="Coleine C."/>
            <person name="Stajich J.E."/>
            <person name="Selbmann L."/>
        </authorList>
    </citation>
    <scope>NUCLEOTIDE SEQUENCE [LARGE SCALE GENOMIC DNA]</scope>
    <source>
        <strain evidence="3 4">CCFEE 5935</strain>
    </source>
</reference>
<dbReference type="GeneID" id="89930411"/>
<dbReference type="EMBL" id="JAVRRT010000016">
    <property type="protein sequence ID" value="KAK5165550.1"/>
    <property type="molecule type" value="Genomic_DNA"/>
</dbReference>
<dbReference type="PANTHER" id="PTHR13169:SF0">
    <property type="entry name" value="UBIQUITIN-LIKE PROTEIN 3"/>
    <property type="match status" value="1"/>
</dbReference>
<evidence type="ECO:0000256" key="1">
    <source>
        <dbReference type="SAM" id="MobiDB-lite"/>
    </source>
</evidence>
<dbReference type="AlphaFoldDB" id="A0AAV9NZW3"/>
<feature type="compositionally biased region" description="Low complexity" evidence="1">
    <location>
        <begin position="9"/>
        <end position="19"/>
    </location>
</feature>
<dbReference type="Pfam" id="PF13881">
    <property type="entry name" value="Rad60-SLD_2"/>
    <property type="match status" value="1"/>
</dbReference>
<comment type="caution">
    <text evidence="3">The sequence shown here is derived from an EMBL/GenBank/DDBJ whole genome shotgun (WGS) entry which is preliminary data.</text>
</comment>
<proteinExistence type="predicted"/>
<evidence type="ECO:0000313" key="4">
    <source>
        <dbReference type="Proteomes" id="UP001337655"/>
    </source>
</evidence>
<dbReference type="InterPro" id="IPR029071">
    <property type="entry name" value="Ubiquitin-like_domsf"/>
</dbReference>
<evidence type="ECO:0000259" key="2">
    <source>
        <dbReference type="Pfam" id="PF13881"/>
    </source>
</evidence>
<dbReference type="InterPro" id="IPR040015">
    <property type="entry name" value="UBL3-like"/>
</dbReference>
<keyword evidence="4" id="KW-1185">Reference proteome</keyword>
<feature type="domain" description="UBL3-like ubiquitin" evidence="2">
    <location>
        <begin position="145"/>
        <end position="207"/>
    </location>
</feature>
<dbReference type="Proteomes" id="UP001337655">
    <property type="component" value="Unassembled WGS sequence"/>
</dbReference>
<dbReference type="SUPFAM" id="SSF54236">
    <property type="entry name" value="Ubiquitin-like"/>
    <property type="match status" value="1"/>
</dbReference>
<dbReference type="Gene3D" id="3.10.20.90">
    <property type="entry name" value="Phosphatidylinositol 3-kinase Catalytic Subunit, Chain A, domain 1"/>
    <property type="match status" value="1"/>
</dbReference>